<dbReference type="RefSeq" id="WP_308475446.1">
    <property type="nucleotide sequence ID" value="NZ_OY726394.1"/>
</dbReference>
<protein>
    <submittedName>
        <fullName evidence="3">Helicase-related protein</fullName>
    </submittedName>
</protein>
<dbReference type="Pfam" id="PF00271">
    <property type="entry name" value="Helicase_C"/>
    <property type="match status" value="1"/>
</dbReference>
<evidence type="ECO:0000256" key="1">
    <source>
        <dbReference type="SAM" id="MobiDB-lite"/>
    </source>
</evidence>
<dbReference type="SUPFAM" id="SSF52540">
    <property type="entry name" value="P-loop containing nucleoside triphosphate hydrolases"/>
    <property type="match status" value="1"/>
</dbReference>
<dbReference type="InterPro" id="IPR001650">
    <property type="entry name" value="Helicase_C-like"/>
</dbReference>
<accession>A0ABM9L7C0</accession>
<keyword evidence="4" id="KW-1185">Reference proteome</keyword>
<evidence type="ECO:0000313" key="3">
    <source>
        <dbReference type="EMBL" id="CAJ1493882.1"/>
    </source>
</evidence>
<proteinExistence type="predicted"/>
<dbReference type="SMART" id="SM00490">
    <property type="entry name" value="HELICc"/>
    <property type="match status" value="1"/>
</dbReference>
<gene>
    <name evidence="3" type="ORF">MU0083_000541</name>
</gene>
<dbReference type="Proteomes" id="UP001190336">
    <property type="component" value="Chromosome"/>
</dbReference>
<dbReference type="GO" id="GO:0004386">
    <property type="term" value="F:helicase activity"/>
    <property type="evidence" value="ECO:0007669"/>
    <property type="project" value="UniProtKB-KW"/>
</dbReference>
<dbReference type="Gene3D" id="3.40.50.300">
    <property type="entry name" value="P-loop containing nucleotide triphosphate hydrolases"/>
    <property type="match status" value="1"/>
</dbReference>
<name>A0ABM9L7C0_9MYCO</name>
<evidence type="ECO:0000313" key="4">
    <source>
        <dbReference type="Proteomes" id="UP001190336"/>
    </source>
</evidence>
<reference evidence="3 4" key="1">
    <citation type="submission" date="2023-08" db="EMBL/GenBank/DDBJ databases">
        <authorList>
            <person name="Folkvardsen B D."/>
            <person name="Norman A."/>
        </authorList>
    </citation>
    <scope>NUCLEOTIDE SEQUENCE [LARGE SCALE GENOMIC DNA]</scope>
    <source>
        <strain evidence="3 4">Mu0083</strain>
    </source>
</reference>
<dbReference type="CDD" id="cd18785">
    <property type="entry name" value="SF2_C"/>
    <property type="match status" value="1"/>
</dbReference>
<dbReference type="InterPro" id="IPR027417">
    <property type="entry name" value="P-loop_NTPase"/>
</dbReference>
<keyword evidence="3" id="KW-0378">Hydrolase</keyword>
<dbReference type="PROSITE" id="PS51194">
    <property type="entry name" value="HELICASE_CTER"/>
    <property type="match status" value="1"/>
</dbReference>
<sequence>MTKLDAQYEFRDAIIDELIKDLVGPADGADEVITDLPLDRYVAGVLWPADNAVQELPDPDSGEAEEDGGEDVPIAQALVRYPTSMGITFSVDLSAATLITVDVQAARYTPNSDENDSGAQSRSRGPAKPKSWLRDAVDVEPVTLSVTDAGPKKLEVVPGLQLFVYTRSPRDNIVTISVALRNTQVPGKKDLRDSYAWFQTGIKITSPESAIVDRSSYGALSSDPDLRSAALLYRKARVFAVGHGCAATWDRGNGLGRVEWVQTTAVPRQEVHRARPRKVGDEIDLRMSFLAGASDEQLADVLGALVAEYRAWIDALADRVAKGEADVDDELRGVADEHLARARATAVRIQRGIDLLIGDPTVGRAFRLANTAMQTQRARQDWVRKGATGTVGDGVQQAWRPFQIAYVLLNLPGIVDVDHEDRDIADLLWFPTGGGKTEAYLGLVAFTVLYRRLCDSSATGVAVIMRYTLRLLTIQQFERATMLMCSLEMLRRCETDLGAEGFSIGLWVGRAATPNSLVEARKSLRDLASGRELNEKNPVQLTQCPWCGDYLGDSHYSVLKPPNERLRIACGNESCDFRDGLPAYVVDEDIYRVRPELILGTVDKFAQMAWRDDVRTLFACDGSGSPPSLIIQDELHLISGPLGSVVGLYETAVDAACSLGIEPDGTIRGRPKIIASTATIRRADRQIQAVFNRLAEQFPPMGIDPDDSFFAEPAPRDSLGTREYVGIMAPGTSHATLMVRVYAAVLQAVRDLPGDPAVRDPYWTLLGYFNSLRVLGSANLQVEGDVRDRLKLVAGRKQAEPRELRSPIELTSRVASADIPRYLKSLERSFPSKEANDVVLATNMISVGVDIDRLGLMTVMGQPQSSAEYIQATSRVGRQHPGLVVTIFNSARSRDRSHYENFVPYHQALYRAVEATSATPFAARARDRALHGVLVSLARLLIDDLSGDTSANRAADLRDRLNQMAELLARRAEAVAEDEAEETARQLSALVEVWTREADANTDMRYRDSSNDYSDSLLIPADVAMTTLDPSEYSTLETPWPTLQSMRDVDAESALFQIPARRVPR</sequence>
<feature type="domain" description="Helicase C-terminal" evidence="2">
    <location>
        <begin position="781"/>
        <end position="927"/>
    </location>
</feature>
<evidence type="ECO:0000259" key="2">
    <source>
        <dbReference type="PROSITE" id="PS51194"/>
    </source>
</evidence>
<organism evidence="3 4">
    <name type="scientific">[Mycobacterium] kokjensenii</name>
    <dbReference type="NCBI Taxonomy" id="3064287"/>
    <lineage>
        <taxon>Bacteria</taxon>
        <taxon>Bacillati</taxon>
        <taxon>Actinomycetota</taxon>
        <taxon>Actinomycetes</taxon>
        <taxon>Mycobacteriales</taxon>
        <taxon>Mycobacteriaceae</taxon>
        <taxon>Mycolicibacter</taxon>
    </lineage>
</organism>
<feature type="compositionally biased region" description="Polar residues" evidence="1">
    <location>
        <begin position="109"/>
        <end position="123"/>
    </location>
</feature>
<keyword evidence="3" id="KW-0547">Nucleotide-binding</keyword>
<keyword evidence="3" id="KW-0067">ATP-binding</keyword>
<keyword evidence="3" id="KW-0347">Helicase</keyword>
<dbReference type="EMBL" id="OY726394">
    <property type="protein sequence ID" value="CAJ1493882.1"/>
    <property type="molecule type" value="Genomic_DNA"/>
</dbReference>
<feature type="region of interest" description="Disordered" evidence="1">
    <location>
        <begin position="109"/>
        <end position="132"/>
    </location>
</feature>